<accession>A0A3B4YW19</accession>
<evidence type="ECO:0000313" key="2">
    <source>
        <dbReference type="Ensembl" id="ENSSLDP00000032583.1"/>
    </source>
</evidence>
<dbReference type="GeneTree" id="ENSGT01030000234528"/>
<feature type="domain" description="Peptidase S1" evidence="1">
    <location>
        <begin position="45"/>
        <end position="277"/>
    </location>
</feature>
<dbReference type="Pfam" id="PF00089">
    <property type="entry name" value="Trypsin"/>
    <property type="match status" value="1"/>
</dbReference>
<dbReference type="PANTHER" id="PTHR24257:SF10">
    <property type="entry name" value="ELASTASE-1"/>
    <property type="match status" value="1"/>
</dbReference>
<dbReference type="PROSITE" id="PS00135">
    <property type="entry name" value="TRYPSIN_SER"/>
    <property type="match status" value="1"/>
</dbReference>
<proteinExistence type="predicted"/>
<reference evidence="2" key="1">
    <citation type="submission" date="2025-08" db="UniProtKB">
        <authorList>
            <consortium name="Ensembl"/>
        </authorList>
    </citation>
    <scope>IDENTIFICATION</scope>
</reference>
<dbReference type="SUPFAM" id="SSF50494">
    <property type="entry name" value="Trypsin-like serine proteases"/>
    <property type="match status" value="1"/>
</dbReference>
<dbReference type="InterPro" id="IPR050850">
    <property type="entry name" value="Peptidase_S1_Elastase_sf"/>
</dbReference>
<dbReference type="Gene3D" id="2.40.10.10">
    <property type="entry name" value="Trypsin-like serine proteases"/>
    <property type="match status" value="1"/>
</dbReference>
<protein>
    <recommendedName>
        <fullName evidence="1">Peptidase S1 domain-containing protein</fullName>
    </recommendedName>
</protein>
<dbReference type="Proteomes" id="UP000261360">
    <property type="component" value="Unplaced"/>
</dbReference>
<dbReference type="InterPro" id="IPR009003">
    <property type="entry name" value="Peptidase_S1_PA"/>
</dbReference>
<name>A0A3B4YW19_SERLL</name>
<organism evidence="2 3">
    <name type="scientific">Seriola lalandi dorsalis</name>
    <dbReference type="NCBI Taxonomy" id="1841481"/>
    <lineage>
        <taxon>Eukaryota</taxon>
        <taxon>Metazoa</taxon>
        <taxon>Chordata</taxon>
        <taxon>Craniata</taxon>
        <taxon>Vertebrata</taxon>
        <taxon>Euteleostomi</taxon>
        <taxon>Actinopterygii</taxon>
        <taxon>Neopterygii</taxon>
        <taxon>Teleostei</taxon>
        <taxon>Neoteleostei</taxon>
        <taxon>Acanthomorphata</taxon>
        <taxon>Carangaria</taxon>
        <taxon>Carangiformes</taxon>
        <taxon>Carangidae</taxon>
        <taxon>Seriola</taxon>
    </lineage>
</organism>
<sequence length="287" mass="31960">MYNSKVVYVLKAFLKAFFPHLLEAHLCDLRRQLLVSVATLSTTRVVNGVEAIPHSWPWQVSMQATPMSPIPYMHGCGVLIVCFTFSPLNKPSYWRMCLGKHHMNSSMDVPSAEKCYKVDGIIRHKGFVYEQDRTDITNDIALVHLAEPVNMTREISPICLPKPGAVMPAGTPCFVTGWGDEKVAEKLNQAALPVIDFQTCSKPSYWWDTLRPSMICNIGTLFGDSGGPFACAAAGPKTTWEVHGIVSFGPRGCIKDKKPSVFTRVSAFSDWIIDNIKKFIYENGKTN</sequence>
<dbReference type="GO" id="GO:0006508">
    <property type="term" value="P:proteolysis"/>
    <property type="evidence" value="ECO:0007669"/>
    <property type="project" value="InterPro"/>
</dbReference>
<dbReference type="GO" id="GO:0005615">
    <property type="term" value="C:extracellular space"/>
    <property type="evidence" value="ECO:0007669"/>
    <property type="project" value="TreeGrafter"/>
</dbReference>
<reference evidence="2" key="2">
    <citation type="submission" date="2025-09" db="UniProtKB">
        <authorList>
            <consortium name="Ensembl"/>
        </authorList>
    </citation>
    <scope>IDENTIFICATION</scope>
</reference>
<dbReference type="InterPro" id="IPR001254">
    <property type="entry name" value="Trypsin_dom"/>
</dbReference>
<dbReference type="AlphaFoldDB" id="A0A3B4YW19"/>
<dbReference type="GO" id="GO:0004252">
    <property type="term" value="F:serine-type endopeptidase activity"/>
    <property type="evidence" value="ECO:0007669"/>
    <property type="project" value="InterPro"/>
</dbReference>
<dbReference type="InterPro" id="IPR043504">
    <property type="entry name" value="Peptidase_S1_PA_chymotrypsin"/>
</dbReference>
<keyword evidence="3" id="KW-1185">Reference proteome</keyword>
<dbReference type="InterPro" id="IPR033116">
    <property type="entry name" value="TRYPSIN_SER"/>
</dbReference>
<dbReference type="PANTHER" id="PTHR24257">
    <property type="entry name" value="CHYMOTRYPSIN-LIKE ELASTASE FAMILY MEMBER"/>
    <property type="match status" value="1"/>
</dbReference>
<dbReference type="PROSITE" id="PS50240">
    <property type="entry name" value="TRYPSIN_DOM"/>
    <property type="match status" value="1"/>
</dbReference>
<evidence type="ECO:0000259" key="1">
    <source>
        <dbReference type="PROSITE" id="PS50240"/>
    </source>
</evidence>
<dbReference type="CDD" id="cd00190">
    <property type="entry name" value="Tryp_SPc"/>
    <property type="match status" value="1"/>
</dbReference>
<dbReference type="Ensembl" id="ENSSLDT00000033505.1">
    <property type="protein sequence ID" value="ENSSLDP00000032583.1"/>
    <property type="gene ID" value="ENSSLDG00000024691.1"/>
</dbReference>
<evidence type="ECO:0000313" key="3">
    <source>
        <dbReference type="Proteomes" id="UP000261360"/>
    </source>
</evidence>
<dbReference type="SMART" id="SM00020">
    <property type="entry name" value="Tryp_SPc"/>
    <property type="match status" value="1"/>
</dbReference>